<dbReference type="NCBIfam" id="TIGR04336">
    <property type="entry name" value="AmmeMemoSam_B"/>
    <property type="match status" value="1"/>
</dbReference>
<dbReference type="SUPFAM" id="SSF53213">
    <property type="entry name" value="LigB-like"/>
    <property type="match status" value="1"/>
</dbReference>
<sequence length="261" mass="29824">MIIASSIVPHPPILIPQIGKENLSQLKTTVNAYQKLAQELEKEDIETIFIISPHGHLLENSFSINLSPKFSCNFEDFGDFSTKKEWDGNIKLTYRIKENLETKAALQLMSNENLDHGTSVPLYLLTENLPKVKIIPMYYSYLSHEDHFNFGKLLKRELLISKERVAVIASGDLSHRLTKNAPAGYSAKGKKFDNRLIDYLKNKETQKILDMDRQLIEEVGECGLRSILILLGIMFDTTYKPELFSYEAPFGVGYLVMNFKM</sequence>
<dbReference type="InterPro" id="IPR004183">
    <property type="entry name" value="Xdiol_dOase_suB"/>
</dbReference>
<reference evidence="3 4" key="1">
    <citation type="journal article" date="2016" name="Nat. Commun.">
        <title>Thousands of microbial genomes shed light on interconnected biogeochemical processes in an aquifer system.</title>
        <authorList>
            <person name="Anantharaman K."/>
            <person name="Brown C.T."/>
            <person name="Hug L.A."/>
            <person name="Sharon I."/>
            <person name="Castelle C.J."/>
            <person name="Probst A.J."/>
            <person name="Thomas B.C."/>
            <person name="Singh A."/>
            <person name="Wilkins M.J."/>
            <person name="Karaoz U."/>
            <person name="Brodie E.L."/>
            <person name="Williams K.H."/>
            <person name="Hubbard S.S."/>
            <person name="Banfield J.F."/>
        </authorList>
    </citation>
    <scope>NUCLEOTIDE SEQUENCE [LARGE SCALE GENOMIC DNA]</scope>
</reference>
<proteinExistence type="predicted"/>
<evidence type="ECO:0000259" key="2">
    <source>
        <dbReference type="Pfam" id="PF02900"/>
    </source>
</evidence>
<organism evidence="3 4">
    <name type="scientific">Candidatus Falkowbacteria bacterium RIFOXYD2_FULL_34_120</name>
    <dbReference type="NCBI Taxonomy" id="1798007"/>
    <lineage>
        <taxon>Bacteria</taxon>
        <taxon>Candidatus Falkowiibacteriota</taxon>
    </lineage>
</organism>
<dbReference type="Pfam" id="PF02900">
    <property type="entry name" value="LigB"/>
    <property type="match status" value="1"/>
</dbReference>
<evidence type="ECO:0000313" key="3">
    <source>
        <dbReference type="EMBL" id="OGF41082.1"/>
    </source>
</evidence>
<dbReference type="Proteomes" id="UP000177579">
    <property type="component" value="Unassembled WGS sequence"/>
</dbReference>
<feature type="domain" description="Extradiol ring-cleavage dioxygenase class III enzyme subunit B" evidence="2">
    <location>
        <begin position="8"/>
        <end position="256"/>
    </location>
</feature>
<dbReference type="PANTHER" id="PTHR30096:SF0">
    <property type="entry name" value="4,5-DOPA DIOXYGENASE EXTRADIOL-LIKE PROTEIN"/>
    <property type="match status" value="1"/>
</dbReference>
<dbReference type="GO" id="GO:0016702">
    <property type="term" value="F:oxidoreductase activity, acting on single donors with incorporation of molecular oxygen, incorporation of two atoms of oxygen"/>
    <property type="evidence" value="ECO:0007669"/>
    <property type="project" value="UniProtKB-ARBA"/>
</dbReference>
<accession>A0A1F5TQ38</accession>
<dbReference type="EMBL" id="MFGO01000014">
    <property type="protein sequence ID" value="OGF41082.1"/>
    <property type="molecule type" value="Genomic_DNA"/>
</dbReference>
<name>A0A1F5TQ38_9BACT</name>
<dbReference type="CDD" id="cd07951">
    <property type="entry name" value="ED_3B_N_AMMECR1"/>
    <property type="match status" value="1"/>
</dbReference>
<protein>
    <submittedName>
        <fullName evidence="3">AmmeMemoRadiSam system protein B</fullName>
    </submittedName>
</protein>
<dbReference type="Gene3D" id="3.40.830.10">
    <property type="entry name" value="LigB-like"/>
    <property type="match status" value="1"/>
</dbReference>
<dbReference type="GO" id="GO:0008198">
    <property type="term" value="F:ferrous iron binding"/>
    <property type="evidence" value="ECO:0007669"/>
    <property type="project" value="InterPro"/>
</dbReference>
<evidence type="ECO:0000313" key="4">
    <source>
        <dbReference type="Proteomes" id="UP000177579"/>
    </source>
</evidence>
<dbReference type="AlphaFoldDB" id="A0A1F5TQ38"/>
<keyword evidence="1" id="KW-0560">Oxidoreductase</keyword>
<gene>
    <name evidence="3" type="ORF">A2531_03295</name>
</gene>
<evidence type="ECO:0000256" key="1">
    <source>
        <dbReference type="ARBA" id="ARBA00023002"/>
    </source>
</evidence>
<comment type="caution">
    <text evidence="3">The sequence shown here is derived from an EMBL/GenBank/DDBJ whole genome shotgun (WGS) entry which is preliminary data.</text>
</comment>
<dbReference type="PANTHER" id="PTHR30096">
    <property type="entry name" value="4,5-DOPA DIOXYGENASE EXTRADIOL-LIKE PROTEIN"/>
    <property type="match status" value="1"/>
</dbReference>